<gene>
    <name evidence="1" type="ORF">X975_04902</name>
</gene>
<reference evidence="1 2" key="1">
    <citation type="submission" date="2013-11" db="EMBL/GenBank/DDBJ databases">
        <title>Genome sequencing of Stegodyphus mimosarum.</title>
        <authorList>
            <person name="Bechsgaard J."/>
        </authorList>
    </citation>
    <scope>NUCLEOTIDE SEQUENCE [LARGE SCALE GENOMIC DNA]</scope>
</reference>
<organism evidence="1 2">
    <name type="scientific">Stegodyphus mimosarum</name>
    <name type="common">African social velvet spider</name>
    <dbReference type="NCBI Taxonomy" id="407821"/>
    <lineage>
        <taxon>Eukaryota</taxon>
        <taxon>Metazoa</taxon>
        <taxon>Ecdysozoa</taxon>
        <taxon>Arthropoda</taxon>
        <taxon>Chelicerata</taxon>
        <taxon>Arachnida</taxon>
        <taxon>Araneae</taxon>
        <taxon>Araneomorphae</taxon>
        <taxon>Entelegynae</taxon>
        <taxon>Eresoidea</taxon>
        <taxon>Eresidae</taxon>
        <taxon>Stegodyphus</taxon>
    </lineage>
</organism>
<evidence type="ECO:0000313" key="1">
    <source>
        <dbReference type="EMBL" id="KFM72161.1"/>
    </source>
</evidence>
<feature type="non-terminal residue" evidence="1">
    <location>
        <position position="74"/>
    </location>
</feature>
<accession>A0A087U472</accession>
<dbReference type="AlphaFoldDB" id="A0A087U472"/>
<keyword evidence="2" id="KW-1185">Reference proteome</keyword>
<keyword evidence="1" id="KW-0695">RNA-directed DNA polymerase</keyword>
<keyword evidence="1" id="KW-0808">Transferase</keyword>
<dbReference type="OrthoDB" id="6437545at2759"/>
<dbReference type="GO" id="GO:0003964">
    <property type="term" value="F:RNA-directed DNA polymerase activity"/>
    <property type="evidence" value="ECO:0007669"/>
    <property type="project" value="UniProtKB-KW"/>
</dbReference>
<dbReference type="EMBL" id="KK118071">
    <property type="protein sequence ID" value="KFM72161.1"/>
    <property type="molecule type" value="Genomic_DNA"/>
</dbReference>
<evidence type="ECO:0000313" key="2">
    <source>
        <dbReference type="Proteomes" id="UP000054359"/>
    </source>
</evidence>
<dbReference type="Proteomes" id="UP000054359">
    <property type="component" value="Unassembled WGS sequence"/>
</dbReference>
<keyword evidence="1" id="KW-0548">Nucleotidyltransferase</keyword>
<sequence length="74" mass="8664">MLEFMESKNVIMPQQHGFKRKHCTSHQLYRVTELVSKSLQNRQIIAALFLDISKTFDRVWLEGLLHQLITLGVP</sequence>
<proteinExistence type="predicted"/>
<protein>
    <submittedName>
        <fullName evidence="1">Putative RNA-directed DNA polymerase from transposon X-element</fullName>
    </submittedName>
</protein>
<name>A0A087U472_STEMI</name>